<dbReference type="Proteomes" id="UP001081709">
    <property type="component" value="Unassembled WGS sequence"/>
</dbReference>
<dbReference type="PANTHER" id="PTHR45625:SF3">
    <property type="entry name" value="PEPTIDYL-PROLYL CIS-TRANS ISOMERASE B-RELATED"/>
    <property type="match status" value="1"/>
</dbReference>
<gene>
    <name evidence="5" type="ORF">OS125_01060</name>
    <name evidence="6" type="ORF">OS129_02195</name>
</gene>
<dbReference type="Pfam" id="PF00160">
    <property type="entry name" value="Pro_isomerase"/>
    <property type="match status" value="1"/>
</dbReference>
<reference evidence="6" key="1">
    <citation type="submission" date="2022-11" db="EMBL/GenBank/DDBJ databases">
        <title>Corynebacterium sp. isolated from Penguins.</title>
        <authorList>
            <person name="Sedlar K."/>
            <person name="Svec P."/>
        </authorList>
    </citation>
    <scope>NUCLEOTIDE SEQUENCE</scope>
    <source>
        <strain evidence="5">P7003</strain>
        <strain evidence="6">P7374</strain>
    </source>
</reference>
<feature type="domain" description="PPIase cyclophilin-type" evidence="4">
    <location>
        <begin position="128"/>
        <end position="284"/>
    </location>
</feature>
<feature type="transmembrane region" description="Helical" evidence="3">
    <location>
        <begin position="31"/>
        <end position="51"/>
    </location>
</feature>
<organism evidence="6 7">
    <name type="scientific">Corynebacterium pygosceleis</name>
    <dbReference type="NCBI Taxonomy" id="2800406"/>
    <lineage>
        <taxon>Bacteria</taxon>
        <taxon>Bacillati</taxon>
        <taxon>Actinomycetota</taxon>
        <taxon>Actinomycetes</taxon>
        <taxon>Mycobacteriales</taxon>
        <taxon>Corynebacteriaceae</taxon>
        <taxon>Corynebacterium</taxon>
    </lineage>
</organism>
<keyword evidence="3" id="KW-1133">Transmembrane helix</keyword>
<evidence type="ECO:0000313" key="6">
    <source>
        <dbReference type="EMBL" id="MCX7467691.1"/>
    </source>
</evidence>
<evidence type="ECO:0000256" key="3">
    <source>
        <dbReference type="SAM" id="Phobius"/>
    </source>
</evidence>
<dbReference type="EMBL" id="JAPMKV010000001">
    <property type="protein sequence ID" value="MCX7443837.1"/>
    <property type="molecule type" value="Genomic_DNA"/>
</dbReference>
<dbReference type="GO" id="GO:0003755">
    <property type="term" value="F:peptidyl-prolyl cis-trans isomerase activity"/>
    <property type="evidence" value="ECO:0007669"/>
    <property type="project" value="InterPro"/>
</dbReference>
<comment type="caution">
    <text evidence="6">The sequence shown here is derived from an EMBL/GenBank/DDBJ whole genome shotgun (WGS) entry which is preliminary data.</text>
</comment>
<evidence type="ECO:0000259" key="4">
    <source>
        <dbReference type="PROSITE" id="PS50072"/>
    </source>
</evidence>
<evidence type="ECO:0000313" key="8">
    <source>
        <dbReference type="Proteomes" id="UP001081709"/>
    </source>
</evidence>
<accession>A0A9Q4GI09</accession>
<feature type="compositionally biased region" description="Basic and acidic residues" evidence="2">
    <location>
        <begin position="76"/>
        <end position="85"/>
    </location>
</feature>
<dbReference type="SUPFAM" id="SSF50891">
    <property type="entry name" value="Cyclophilin-like"/>
    <property type="match status" value="1"/>
</dbReference>
<feature type="region of interest" description="Disordered" evidence="2">
    <location>
        <begin position="1"/>
        <end position="28"/>
    </location>
</feature>
<dbReference type="PANTHER" id="PTHR45625">
    <property type="entry name" value="PEPTIDYL-PROLYL CIS-TRANS ISOMERASE-RELATED"/>
    <property type="match status" value="1"/>
</dbReference>
<dbReference type="InterPro" id="IPR044666">
    <property type="entry name" value="Cyclophilin_A-like"/>
</dbReference>
<feature type="compositionally biased region" description="Basic and acidic residues" evidence="2">
    <location>
        <begin position="7"/>
        <end position="28"/>
    </location>
</feature>
<protein>
    <submittedName>
        <fullName evidence="6">Peptidylprolyl isomerase</fullName>
    </submittedName>
</protein>
<dbReference type="Proteomes" id="UP001071478">
    <property type="component" value="Unassembled WGS sequence"/>
</dbReference>
<evidence type="ECO:0000313" key="5">
    <source>
        <dbReference type="EMBL" id="MCX7443837.1"/>
    </source>
</evidence>
<proteinExistence type="predicted"/>
<evidence type="ECO:0000256" key="2">
    <source>
        <dbReference type="SAM" id="MobiDB-lite"/>
    </source>
</evidence>
<dbReference type="PROSITE" id="PS50072">
    <property type="entry name" value="CSA_PPIASE_2"/>
    <property type="match status" value="1"/>
</dbReference>
<evidence type="ECO:0000313" key="7">
    <source>
        <dbReference type="Proteomes" id="UP001071478"/>
    </source>
</evidence>
<dbReference type="RefSeq" id="WP_234040011.1">
    <property type="nucleotide sequence ID" value="NZ_JAENIQ020000002.1"/>
</dbReference>
<dbReference type="InterPro" id="IPR002130">
    <property type="entry name" value="Cyclophilin-type_PPIase_dom"/>
</dbReference>
<name>A0A9Q4GI09_9CORY</name>
<evidence type="ECO:0000256" key="1">
    <source>
        <dbReference type="ARBA" id="ARBA00002388"/>
    </source>
</evidence>
<dbReference type="InterPro" id="IPR029000">
    <property type="entry name" value="Cyclophilin-like_dom_sf"/>
</dbReference>
<dbReference type="AlphaFoldDB" id="A0A9Q4GI09"/>
<sequence>MTSNRTRRTEAMKKLEHELKSRDRSEKTKPLTVAVAALAVIALIVGGIWFLSTQTGSGDETLDASGETAQTESADAEARTLDGERATPLGDTVSCTYDAEGQTAAREVDTPTHTTEVAATGTVDLTLNTNQGPIPMTLDRSVSPCTVNAIEHLAYYKYYDDTICHRLTTSGIHVLQCGDPTGTGTGGPGFVFPNEYPTDDTDDPNAAVVYPRGSIAMANSGPGTNGSQFFLNYEDSTLPAQYTYFGTVDEQGLETLDKIAAAGVDGDGVDGAPAEEVRIETAELG</sequence>
<keyword evidence="8" id="KW-1185">Reference proteome</keyword>
<keyword evidence="3" id="KW-0472">Membrane</keyword>
<dbReference type="CDD" id="cd00317">
    <property type="entry name" value="cyclophilin"/>
    <property type="match status" value="1"/>
</dbReference>
<keyword evidence="6" id="KW-0413">Isomerase</keyword>
<comment type="function">
    <text evidence="1">PPIases accelerate the folding of proteins. It catalyzes the cis-trans isomerization of proline imidic peptide bonds in oligopeptides.</text>
</comment>
<dbReference type="Gene3D" id="2.40.100.10">
    <property type="entry name" value="Cyclophilin-like"/>
    <property type="match status" value="1"/>
</dbReference>
<keyword evidence="3" id="KW-0812">Transmembrane</keyword>
<dbReference type="EMBL" id="JAPMKU010000001">
    <property type="protein sequence ID" value="MCX7467691.1"/>
    <property type="molecule type" value="Genomic_DNA"/>
</dbReference>
<feature type="region of interest" description="Disordered" evidence="2">
    <location>
        <begin position="57"/>
        <end position="91"/>
    </location>
</feature>